<dbReference type="RefSeq" id="WP_058532648.1">
    <property type="nucleotide sequence ID" value="NZ_CAAAIN010000004.1"/>
</dbReference>
<organism evidence="2 3">
    <name type="scientific">Legionella rubrilucens</name>
    <dbReference type="NCBI Taxonomy" id="458"/>
    <lineage>
        <taxon>Bacteria</taxon>
        <taxon>Pseudomonadati</taxon>
        <taxon>Pseudomonadota</taxon>
        <taxon>Gammaproteobacteria</taxon>
        <taxon>Legionellales</taxon>
        <taxon>Legionellaceae</taxon>
        <taxon>Legionella</taxon>
    </lineage>
</organism>
<feature type="domain" description="DUF6671" evidence="1">
    <location>
        <begin position="63"/>
        <end position="277"/>
    </location>
</feature>
<accession>A0A0W0XMM4</accession>
<dbReference type="Pfam" id="PF20376">
    <property type="entry name" value="DUF6671"/>
    <property type="match status" value="1"/>
</dbReference>
<sequence length="277" mass="30915">MLYEHQSVLLASMHEKERAIAKPFSERLSCTLAIHDFNTDQFGTFTGEVERRLSPYETGLLKAETAAAQYGYRLAVASEGSFGPHPVIPFVASAQEWMVFIDREPGLVIAEHLISQKTNYAMMTIQKTTDVNAFLKRTGFPSHALTLQAGSDKGVLAKGIRDLDCLHAALKRGFQNENELLLGTDMRAMMNPTRMEVLGELADKLAQRIATLCPECHTPGFGFKTTQGSLPCRLCEASTSFYKHEIWACVQCDYQEFKGRKDGLLEAEPTYCDYCNP</sequence>
<protein>
    <recommendedName>
        <fullName evidence="1">DUF6671 domain-containing protein</fullName>
    </recommendedName>
</protein>
<dbReference type="Proteomes" id="UP000054608">
    <property type="component" value="Unassembled WGS sequence"/>
</dbReference>
<evidence type="ECO:0000313" key="2">
    <source>
        <dbReference type="EMBL" id="KTD45897.1"/>
    </source>
</evidence>
<gene>
    <name evidence="2" type="ORF">Lrub_2694</name>
</gene>
<dbReference type="STRING" id="458.Lrub_2694"/>
<proteinExistence type="predicted"/>
<dbReference type="InterPro" id="IPR046612">
    <property type="entry name" value="DUF6671"/>
</dbReference>
<dbReference type="AlphaFoldDB" id="A0A0W0XMM4"/>
<comment type="caution">
    <text evidence="2">The sequence shown here is derived from an EMBL/GenBank/DDBJ whole genome shotgun (WGS) entry which is preliminary data.</text>
</comment>
<evidence type="ECO:0000313" key="3">
    <source>
        <dbReference type="Proteomes" id="UP000054608"/>
    </source>
</evidence>
<evidence type="ECO:0000259" key="1">
    <source>
        <dbReference type="Pfam" id="PF20376"/>
    </source>
</evidence>
<reference evidence="2 3" key="1">
    <citation type="submission" date="2015-11" db="EMBL/GenBank/DDBJ databases">
        <title>Genomic analysis of 38 Legionella species identifies large and diverse effector repertoires.</title>
        <authorList>
            <person name="Burstein D."/>
            <person name="Amaro F."/>
            <person name="Zusman T."/>
            <person name="Lifshitz Z."/>
            <person name="Cohen O."/>
            <person name="Gilbert J.A."/>
            <person name="Pupko T."/>
            <person name="Shuman H.A."/>
            <person name="Segal G."/>
        </authorList>
    </citation>
    <scope>NUCLEOTIDE SEQUENCE [LARGE SCALE GENOMIC DNA]</scope>
    <source>
        <strain evidence="2 3">WA-270A-C2</strain>
    </source>
</reference>
<name>A0A0W0XMM4_9GAMM</name>
<dbReference type="EMBL" id="LNYT01000022">
    <property type="protein sequence ID" value="KTD45897.1"/>
    <property type="molecule type" value="Genomic_DNA"/>
</dbReference>
<keyword evidence="3" id="KW-1185">Reference proteome</keyword>
<dbReference type="OrthoDB" id="9793837at2"/>
<dbReference type="PATRIC" id="fig|458.5.peg.2809"/>